<protein>
    <recommendedName>
        <fullName evidence="1">Reverse transcriptase zinc-binding domain-containing protein</fullName>
    </recommendedName>
</protein>
<feature type="domain" description="Reverse transcriptase zinc-binding" evidence="1">
    <location>
        <begin position="221"/>
        <end position="306"/>
    </location>
</feature>
<dbReference type="EMBL" id="JBBPBM010000003">
    <property type="protein sequence ID" value="KAK8593710.1"/>
    <property type="molecule type" value="Genomic_DNA"/>
</dbReference>
<evidence type="ECO:0000313" key="2">
    <source>
        <dbReference type="EMBL" id="KAK8593710.1"/>
    </source>
</evidence>
<evidence type="ECO:0000313" key="3">
    <source>
        <dbReference type="Proteomes" id="UP001472677"/>
    </source>
</evidence>
<keyword evidence="3" id="KW-1185">Reference proteome</keyword>
<dbReference type="Proteomes" id="UP001472677">
    <property type="component" value="Unassembled WGS sequence"/>
</dbReference>
<proteinExistence type="predicted"/>
<organism evidence="2 3">
    <name type="scientific">Hibiscus sabdariffa</name>
    <name type="common">roselle</name>
    <dbReference type="NCBI Taxonomy" id="183260"/>
    <lineage>
        <taxon>Eukaryota</taxon>
        <taxon>Viridiplantae</taxon>
        <taxon>Streptophyta</taxon>
        <taxon>Embryophyta</taxon>
        <taxon>Tracheophyta</taxon>
        <taxon>Spermatophyta</taxon>
        <taxon>Magnoliopsida</taxon>
        <taxon>eudicotyledons</taxon>
        <taxon>Gunneridae</taxon>
        <taxon>Pentapetalae</taxon>
        <taxon>rosids</taxon>
        <taxon>malvids</taxon>
        <taxon>Malvales</taxon>
        <taxon>Malvaceae</taxon>
        <taxon>Malvoideae</taxon>
        <taxon>Hibiscus</taxon>
    </lineage>
</organism>
<dbReference type="InterPro" id="IPR026960">
    <property type="entry name" value="RVT-Znf"/>
</dbReference>
<reference evidence="2 3" key="1">
    <citation type="journal article" date="2024" name="G3 (Bethesda)">
        <title>Genome assembly of Hibiscus sabdariffa L. provides insights into metabolisms of medicinal natural products.</title>
        <authorList>
            <person name="Kim T."/>
        </authorList>
    </citation>
    <scope>NUCLEOTIDE SEQUENCE [LARGE SCALE GENOMIC DNA]</scope>
    <source>
        <strain evidence="2">TK-2024</strain>
        <tissue evidence="2">Old leaves</tissue>
    </source>
</reference>
<gene>
    <name evidence="2" type="ORF">V6N12_045785</name>
</gene>
<evidence type="ECO:0000259" key="1">
    <source>
        <dbReference type="Pfam" id="PF13966"/>
    </source>
</evidence>
<sequence>MDVVETIMVFAANLHDSIAVKEIAISNSNVSVSCPSSSPITSSTCNHNGKSGTSKAINLACQYETNGKRELVQSFRTLQEVPSSIKSGNHKTVEISGDGTEHVHNSSSSKSHFATKALKGTANLPLVVTTRVTKKEESLWFQHSRSTWLSDGDHNASFYHKGEPIDSCVVDWLSHLGGWDWSRLKQVLSIGILHHIAAIPPSNATLGIDQPCWTWEHKQLFTTRSAYAFLGSSSVSSLKVWKMLWTLSVPQRIRTFLWLVAHGKLLTNQECLCHHLSTTNTCSLCNNGSKDVLHVLWDCVWARTIWVQV</sequence>
<comment type="caution">
    <text evidence="2">The sequence shown here is derived from an EMBL/GenBank/DDBJ whole genome shotgun (WGS) entry which is preliminary data.</text>
</comment>
<accession>A0ABR2G4H6</accession>
<name>A0ABR2G4H6_9ROSI</name>
<dbReference type="Pfam" id="PF13966">
    <property type="entry name" value="zf-RVT"/>
    <property type="match status" value="1"/>
</dbReference>